<keyword evidence="3" id="KW-1185">Reference proteome</keyword>
<keyword evidence="1" id="KW-0812">Transmembrane</keyword>
<evidence type="ECO:0000256" key="1">
    <source>
        <dbReference type="SAM" id="Phobius"/>
    </source>
</evidence>
<dbReference type="Gene3D" id="1.20.1530.20">
    <property type="match status" value="1"/>
</dbReference>
<gene>
    <name evidence="2" type="ORF">SAMN05421853_10564</name>
</gene>
<feature type="transmembrane region" description="Helical" evidence="1">
    <location>
        <begin position="64"/>
        <end position="87"/>
    </location>
</feature>
<dbReference type="AlphaFoldDB" id="A0A1I5Y8M9"/>
<feature type="transmembrane region" description="Helical" evidence="1">
    <location>
        <begin position="196"/>
        <end position="214"/>
    </location>
</feature>
<keyword evidence="1" id="KW-0472">Membrane</keyword>
<feature type="transmembrane region" description="Helical" evidence="1">
    <location>
        <begin position="152"/>
        <end position="175"/>
    </location>
</feature>
<keyword evidence="1" id="KW-1133">Transmembrane helix</keyword>
<accession>A0A1I5Y8M9</accession>
<feature type="transmembrane region" description="Helical" evidence="1">
    <location>
        <begin position="39"/>
        <end position="55"/>
    </location>
</feature>
<sequence>MLLFCARHARWLLVSGLLVGIALPGLARAAEPLIVPLLGVLLCLAVLREGPRALLPGAGTGRRAVLLTLALQAAPPLVAGALLWALGGLETPLGVALVLVLAASPITGAPGLAVMSGADAGLALRLLTLGTALLPLTAAPVFALLPSFPGPVAVAAGALRLLVVIAAAVALAVLLRRVFPRLRAPHHRTAFDGAMALAMAVIVVALMSALLPAARETPGVLIASLTAALAIYAVQVRIAWSCARRSGLTAEKSRAIAIAGGNRNLALFLAAVPAETTLPLMVFIGCYQIPMYLTPLALPWLTDGRAARA</sequence>
<reference evidence="3" key="1">
    <citation type="submission" date="2016-10" db="EMBL/GenBank/DDBJ databases">
        <authorList>
            <person name="Varghese N."/>
            <person name="Submissions S."/>
        </authorList>
    </citation>
    <scope>NUCLEOTIDE SEQUENCE [LARGE SCALE GENOMIC DNA]</scope>
    <source>
        <strain evidence="3">JCM 10271</strain>
    </source>
</reference>
<feature type="transmembrane region" description="Helical" evidence="1">
    <location>
        <begin position="93"/>
        <end position="114"/>
    </location>
</feature>
<dbReference type="InterPro" id="IPR038770">
    <property type="entry name" value="Na+/solute_symporter_sf"/>
</dbReference>
<feature type="transmembrane region" description="Helical" evidence="1">
    <location>
        <begin position="220"/>
        <end position="243"/>
    </location>
</feature>
<dbReference type="Proteomes" id="UP000243106">
    <property type="component" value="Unassembled WGS sequence"/>
</dbReference>
<evidence type="ECO:0000313" key="3">
    <source>
        <dbReference type="Proteomes" id="UP000243106"/>
    </source>
</evidence>
<feature type="transmembrane region" description="Helical" evidence="1">
    <location>
        <begin position="126"/>
        <end position="146"/>
    </location>
</feature>
<protein>
    <submittedName>
        <fullName evidence="2">Predicted Na+-dependent transporter</fullName>
    </submittedName>
</protein>
<dbReference type="STRING" id="93684.SAMN05421853_10564"/>
<name>A0A1I5Y8M9_9RHOB</name>
<proteinExistence type="predicted"/>
<dbReference type="EMBL" id="FOXV01000005">
    <property type="protein sequence ID" value="SFQ40591.1"/>
    <property type="molecule type" value="Genomic_DNA"/>
</dbReference>
<feature type="transmembrane region" description="Helical" evidence="1">
    <location>
        <begin position="255"/>
        <end position="274"/>
    </location>
</feature>
<organism evidence="2 3">
    <name type="scientific">Roseivivax halotolerans</name>
    <dbReference type="NCBI Taxonomy" id="93684"/>
    <lineage>
        <taxon>Bacteria</taxon>
        <taxon>Pseudomonadati</taxon>
        <taxon>Pseudomonadota</taxon>
        <taxon>Alphaproteobacteria</taxon>
        <taxon>Rhodobacterales</taxon>
        <taxon>Roseobacteraceae</taxon>
        <taxon>Roseivivax</taxon>
    </lineage>
</organism>
<evidence type="ECO:0000313" key="2">
    <source>
        <dbReference type="EMBL" id="SFQ40591.1"/>
    </source>
</evidence>